<evidence type="ECO:0000313" key="1">
    <source>
        <dbReference type="EnsemblPlants" id="AVESA.00010b.r2.3DG0570610.1.CDS.1"/>
    </source>
</evidence>
<dbReference type="EnsemblPlants" id="AVESA.00010b.r2.3DG0570610.1">
    <property type="protein sequence ID" value="AVESA.00010b.r2.3DG0570610.1.CDS.1"/>
    <property type="gene ID" value="AVESA.00010b.r2.3DG0570610"/>
</dbReference>
<evidence type="ECO:0000313" key="2">
    <source>
        <dbReference type="Proteomes" id="UP001732700"/>
    </source>
</evidence>
<proteinExistence type="predicted"/>
<reference evidence="1" key="1">
    <citation type="submission" date="2021-05" db="EMBL/GenBank/DDBJ databases">
        <authorList>
            <person name="Scholz U."/>
            <person name="Mascher M."/>
            <person name="Fiebig A."/>
        </authorList>
    </citation>
    <scope>NUCLEOTIDE SEQUENCE [LARGE SCALE GENOMIC DNA]</scope>
</reference>
<name>A0ACD5W5U1_AVESA</name>
<accession>A0ACD5W5U1</accession>
<reference evidence="1" key="2">
    <citation type="submission" date="2025-09" db="UniProtKB">
        <authorList>
            <consortium name="EnsemblPlants"/>
        </authorList>
    </citation>
    <scope>IDENTIFICATION</scope>
</reference>
<protein>
    <submittedName>
        <fullName evidence="1">Uncharacterized protein</fullName>
    </submittedName>
</protein>
<sequence length="437" mass="48954">MDEEAMAAAAAAAASLLTEDLIVEILSRLPVRSVHRFKCVCKLWRDLIAQPVHRKKLPQSLAGFLYSTYPGGYRHHLAGVSAATAVDSVDASLAFLRPMNYTMIRLLDTCNGLLLCSCYHNCNGLLPCSCYHNNNSREERLVVCNPATQRWTELPPTPQPTTDCYARLAFDPAVSPSHFHVLGFERTAKECHLTGVSVYSSRTRAWTHSDTSLVDKIVPISGSVFVGGMLFLPGHLCKDSRRDSFMDEDNFVLVVLDIESSKPWKTVRAPRGLYTGGIGWSQGCLHYPTRSFTHVTVRDDDDEDTLLQASEVAVWCLKDHNSQEWVLKHSLRIDKLLDVAEMEYSVAGIHPDCDTLFFVTRGAHDGDSWDASSLASWDMRRLEFTTLLDLEKDSMATYLPYVPTFSELILADGDVRTSSCYLQFDSCFHRLFCTYAA</sequence>
<organism evidence="1 2">
    <name type="scientific">Avena sativa</name>
    <name type="common">Oat</name>
    <dbReference type="NCBI Taxonomy" id="4498"/>
    <lineage>
        <taxon>Eukaryota</taxon>
        <taxon>Viridiplantae</taxon>
        <taxon>Streptophyta</taxon>
        <taxon>Embryophyta</taxon>
        <taxon>Tracheophyta</taxon>
        <taxon>Spermatophyta</taxon>
        <taxon>Magnoliopsida</taxon>
        <taxon>Liliopsida</taxon>
        <taxon>Poales</taxon>
        <taxon>Poaceae</taxon>
        <taxon>BOP clade</taxon>
        <taxon>Pooideae</taxon>
        <taxon>Poodae</taxon>
        <taxon>Poeae</taxon>
        <taxon>Poeae Chloroplast Group 1 (Aveneae type)</taxon>
        <taxon>Aveninae</taxon>
        <taxon>Avena</taxon>
    </lineage>
</organism>
<dbReference type="Proteomes" id="UP001732700">
    <property type="component" value="Chromosome 3D"/>
</dbReference>
<keyword evidence="2" id="KW-1185">Reference proteome</keyword>